<dbReference type="STRING" id="112248.SAMN05444392_101552"/>
<dbReference type="Proteomes" id="UP000184476">
    <property type="component" value="Unassembled WGS sequence"/>
</dbReference>
<organism evidence="1 2">
    <name type="scientific">Seinonella peptonophila</name>
    <dbReference type="NCBI Taxonomy" id="112248"/>
    <lineage>
        <taxon>Bacteria</taxon>
        <taxon>Bacillati</taxon>
        <taxon>Bacillota</taxon>
        <taxon>Bacilli</taxon>
        <taxon>Bacillales</taxon>
        <taxon>Thermoactinomycetaceae</taxon>
        <taxon>Seinonella</taxon>
    </lineage>
</organism>
<reference evidence="1 2" key="1">
    <citation type="submission" date="2016-11" db="EMBL/GenBank/DDBJ databases">
        <authorList>
            <person name="Jaros S."/>
            <person name="Januszkiewicz K."/>
            <person name="Wedrychowicz H."/>
        </authorList>
    </citation>
    <scope>NUCLEOTIDE SEQUENCE [LARGE SCALE GENOMIC DNA]</scope>
    <source>
        <strain evidence="1 2">DSM 44666</strain>
    </source>
</reference>
<sequence>MVVILFALDEKMGKWGKLWQKEEALWSKALNNQLDHQNRSLCGF</sequence>
<accession>A0A1M4TN66</accession>
<protein>
    <submittedName>
        <fullName evidence="1">Uncharacterized protein</fullName>
    </submittedName>
</protein>
<evidence type="ECO:0000313" key="1">
    <source>
        <dbReference type="EMBL" id="SHE45901.1"/>
    </source>
</evidence>
<dbReference type="EMBL" id="FQVL01000001">
    <property type="protein sequence ID" value="SHE45901.1"/>
    <property type="molecule type" value="Genomic_DNA"/>
</dbReference>
<dbReference type="AlphaFoldDB" id="A0A1M4TN66"/>
<keyword evidence="2" id="KW-1185">Reference proteome</keyword>
<proteinExistence type="predicted"/>
<gene>
    <name evidence="1" type="ORF">SAMN05444392_101552</name>
</gene>
<name>A0A1M4TN66_9BACL</name>
<evidence type="ECO:0000313" key="2">
    <source>
        <dbReference type="Proteomes" id="UP000184476"/>
    </source>
</evidence>